<dbReference type="Pfam" id="PF00271">
    <property type="entry name" value="Helicase_C"/>
    <property type="match status" value="1"/>
</dbReference>
<dbReference type="SUPFAM" id="SSF56024">
    <property type="entry name" value="Phospholipase D/nuclease"/>
    <property type="match status" value="1"/>
</dbReference>
<feature type="domain" description="PLD phosphodiesterase" evidence="1">
    <location>
        <begin position="88"/>
        <end position="118"/>
    </location>
</feature>
<dbReference type="Pfam" id="PF04851">
    <property type="entry name" value="ResIII"/>
    <property type="match status" value="1"/>
</dbReference>
<dbReference type="SMART" id="SM00490">
    <property type="entry name" value="HELICc"/>
    <property type="match status" value="1"/>
</dbReference>
<proteinExistence type="predicted"/>
<dbReference type="CDD" id="cd09205">
    <property type="entry name" value="PLDc_N_DEXD_b3"/>
    <property type="match status" value="1"/>
</dbReference>
<dbReference type="REBASE" id="40083">
    <property type="entry name" value="BmeWSH2ORF2411P"/>
</dbReference>
<feature type="domain" description="Helicase ATP-binding" evidence="2">
    <location>
        <begin position="230"/>
        <end position="378"/>
    </location>
</feature>
<dbReference type="GO" id="GO:0006793">
    <property type="term" value="P:phosphorus metabolic process"/>
    <property type="evidence" value="ECO:0007669"/>
    <property type="project" value="UniProtKB-ARBA"/>
</dbReference>
<dbReference type="Proteomes" id="UP000001283">
    <property type="component" value="Chromosome"/>
</dbReference>
<dbReference type="InterPro" id="IPR025202">
    <property type="entry name" value="PLD-like_dom"/>
</dbReference>
<dbReference type="RefSeq" id="WP_014459659.1">
    <property type="nucleotide sequence ID" value="NC_017138.1"/>
</dbReference>
<evidence type="ECO:0000259" key="3">
    <source>
        <dbReference type="PROSITE" id="PS51194"/>
    </source>
</evidence>
<accession>A0A8D3WZ28</accession>
<name>A0A8D3WZ28_PRIMW</name>
<dbReference type="PROSITE" id="PS51194">
    <property type="entry name" value="HELICASE_CTER"/>
    <property type="match status" value="1"/>
</dbReference>
<dbReference type="InterPro" id="IPR006935">
    <property type="entry name" value="Helicase/UvrB_N"/>
</dbReference>
<dbReference type="Pfam" id="PF13091">
    <property type="entry name" value="PLDc_2"/>
    <property type="match status" value="1"/>
</dbReference>
<evidence type="ECO:0000313" key="5">
    <source>
        <dbReference type="Proteomes" id="UP000001283"/>
    </source>
</evidence>
<dbReference type="PANTHER" id="PTHR47396">
    <property type="entry name" value="TYPE I RESTRICTION ENZYME ECOKI R PROTEIN"/>
    <property type="match status" value="1"/>
</dbReference>
<dbReference type="SMART" id="SM00487">
    <property type="entry name" value="DEXDc"/>
    <property type="match status" value="1"/>
</dbReference>
<dbReference type="GO" id="GO:0016787">
    <property type="term" value="F:hydrolase activity"/>
    <property type="evidence" value="ECO:0007669"/>
    <property type="project" value="InterPro"/>
</dbReference>
<keyword evidence="4" id="KW-0347">Helicase</keyword>
<feature type="domain" description="Helicase C-terminal" evidence="3">
    <location>
        <begin position="429"/>
        <end position="577"/>
    </location>
</feature>
<organism evidence="4 5">
    <name type="scientific">Priestia megaterium (strain WSH-002)</name>
    <name type="common">Bacillus megaterium</name>
    <dbReference type="NCBI Taxonomy" id="1006007"/>
    <lineage>
        <taxon>Bacteria</taxon>
        <taxon>Bacillati</taxon>
        <taxon>Bacillota</taxon>
        <taxon>Bacilli</taxon>
        <taxon>Bacillales</taxon>
        <taxon>Bacillaceae</taxon>
        <taxon>Priestia</taxon>
    </lineage>
</organism>
<dbReference type="CDD" id="cd18032">
    <property type="entry name" value="DEXHc_RE_I_III_res"/>
    <property type="match status" value="1"/>
</dbReference>
<evidence type="ECO:0000313" key="4">
    <source>
        <dbReference type="EMBL" id="AEN89293.1"/>
    </source>
</evidence>
<dbReference type="AlphaFoldDB" id="A0A8D3WZ28"/>
<dbReference type="Gene3D" id="3.40.50.300">
    <property type="entry name" value="P-loop containing nucleotide triphosphate hydrolases"/>
    <property type="match status" value="2"/>
</dbReference>
<dbReference type="GO" id="GO:0004386">
    <property type="term" value="F:helicase activity"/>
    <property type="evidence" value="ECO:0007669"/>
    <property type="project" value="UniProtKB-KW"/>
</dbReference>
<dbReference type="SUPFAM" id="SSF52540">
    <property type="entry name" value="P-loop containing nucleoside triphosphate hydrolases"/>
    <property type="match status" value="1"/>
</dbReference>
<protein>
    <submittedName>
        <fullName evidence="4">HKD family nuclease fused to DNA/RNA helicase of superfamily II</fullName>
    </submittedName>
</protein>
<dbReference type="InterPro" id="IPR050742">
    <property type="entry name" value="Helicase_Restrict-Modif_Enz"/>
</dbReference>
<dbReference type="PANTHER" id="PTHR47396:SF1">
    <property type="entry name" value="ATP-DEPENDENT HELICASE IRC3-RELATED"/>
    <property type="match status" value="1"/>
</dbReference>
<dbReference type="GO" id="GO:0005829">
    <property type="term" value="C:cytosol"/>
    <property type="evidence" value="ECO:0007669"/>
    <property type="project" value="TreeGrafter"/>
</dbReference>
<dbReference type="GO" id="GO:0005524">
    <property type="term" value="F:ATP binding"/>
    <property type="evidence" value="ECO:0007669"/>
    <property type="project" value="InterPro"/>
</dbReference>
<keyword evidence="4" id="KW-0067">ATP-binding</keyword>
<dbReference type="Gene3D" id="3.30.870.10">
    <property type="entry name" value="Endonuclease Chain A"/>
    <property type="match status" value="1"/>
</dbReference>
<sequence>MSKVELVTEQIGQTIIAEINVAKSIYILTSFVMESGVKVIEKALKEAVERGTEVKLLAGDYLYITQPRALTRLLEIHPRLEIRLWHSKGKSFHPKAYIFETEKDSILIVGSSNLSASALTSGVEWSVKVQDHQEASSFEKATEEFMRLFYHDQTIPINVETIETYKDNYEKYRETNPLIVKEWTELEETELMIPEVKRANQPVQVSEGAKNYGDIHPRPVQHLALEALQQTQEEGYKKAMVVLATGLGKTYLAAFFAKKFKKVLFIAHREEILKQAESTFKHIMPSKMTGLYYGQKKDEKADFLFASIYTLGRTKHLKRFNPEEFDLIVVDEFHHAAANTYQNVITYFEPLFLLGITATPDRMDQKDIYGLCEGNVAYQLHFIEAIQKQWLTPFHYYGIYDETDYSAITWLGTKYDRKELLAVQVKVEVAEKVVEAWKKHRQTRTIGFCSSIEQADFLASYFVRQGFGAISLHSKTLGISRQEAIESLVEGKIDIVFTVDLFNEGVDIPSVDTLLMVRPTESLTIFTQQIGRGLRLHPNKTHCTIIDLIGNYRNADIKLQLFHGDIKEVDKKKGLIIPTVPTSCEFHIDVKAVDLLKELAKKRQPRKEQLYSAYIQLKQELGRRPTYKELHLNGSEHSIAYKQEFKTFIGFLNWANELSEKERKIFLRYESWLIEVERTSMSKSYKMIVLKYMLERGIEHWLNFITPKEVAPFFHKYLMGKTYRRKVDFSDKLTQKLWEYDEKKVAKLIATMPMIKWSGSSKGLVEFEDGVFRFNLDVEEADNSTLYKWTKEICEYRLAQHFEKNSENSN</sequence>
<reference evidence="4 5" key="1">
    <citation type="journal article" date="2011" name="J. Bacteriol.">
        <title>Complete genome sequence of the industrial strain Bacillus megaterium WSH-002.</title>
        <authorList>
            <person name="Liu L."/>
            <person name="Li Y."/>
            <person name="Zhang J."/>
            <person name="Zou W."/>
            <person name="Zhou Z."/>
            <person name="Liu J."/>
            <person name="Li X."/>
            <person name="Wang L."/>
            <person name="Chen J."/>
        </authorList>
    </citation>
    <scope>NUCLEOTIDE SEQUENCE [LARGE SCALE GENOMIC DNA]</scope>
    <source>
        <strain evidence="4 5">WSH-002</strain>
    </source>
</reference>
<dbReference type="GO" id="GO:0003677">
    <property type="term" value="F:DNA binding"/>
    <property type="evidence" value="ECO:0007669"/>
    <property type="project" value="InterPro"/>
</dbReference>
<gene>
    <name evidence="4" type="ORF">BMWSH_2411</name>
</gene>
<evidence type="ECO:0000259" key="2">
    <source>
        <dbReference type="PROSITE" id="PS51192"/>
    </source>
</evidence>
<dbReference type="CDD" id="cd18799">
    <property type="entry name" value="SF2_C_EcoAI-like"/>
    <property type="match status" value="1"/>
</dbReference>
<dbReference type="InterPro" id="IPR001736">
    <property type="entry name" value="PLipase_D/transphosphatidylase"/>
</dbReference>
<dbReference type="InterPro" id="IPR014001">
    <property type="entry name" value="Helicase_ATP-bd"/>
</dbReference>
<dbReference type="PROSITE" id="PS50035">
    <property type="entry name" value="PLD"/>
    <property type="match status" value="1"/>
</dbReference>
<dbReference type="KEGG" id="bmh:BMWSH_2411"/>
<keyword evidence="4" id="KW-0378">Hydrolase</keyword>
<dbReference type="InterPro" id="IPR027417">
    <property type="entry name" value="P-loop_NTPase"/>
</dbReference>
<keyword evidence="4" id="KW-0547">Nucleotide-binding</keyword>
<dbReference type="InterPro" id="IPR001650">
    <property type="entry name" value="Helicase_C-like"/>
</dbReference>
<dbReference type="PROSITE" id="PS51192">
    <property type="entry name" value="HELICASE_ATP_BIND_1"/>
    <property type="match status" value="1"/>
</dbReference>
<evidence type="ECO:0000259" key="1">
    <source>
        <dbReference type="PROSITE" id="PS50035"/>
    </source>
</evidence>
<dbReference type="EMBL" id="CP003017">
    <property type="protein sequence ID" value="AEN89293.1"/>
    <property type="molecule type" value="Genomic_DNA"/>
</dbReference>